<dbReference type="PANTHER" id="PTHR33264:SF55">
    <property type="entry name" value="TRANSMEMBRANE PROTEIN"/>
    <property type="match status" value="1"/>
</dbReference>
<gene>
    <name evidence="2" type="ORF">V6N12_051619</name>
</gene>
<dbReference type="PANTHER" id="PTHR33264">
    <property type="entry name" value="EXPRESSED PROTEIN"/>
    <property type="match status" value="1"/>
</dbReference>
<evidence type="ECO:0000256" key="1">
    <source>
        <dbReference type="SAM" id="MobiDB-lite"/>
    </source>
</evidence>
<sequence>MTLTHSSRSPQKTEKKGRNYGGIVGGSAAECTAVACCFPLAMVEMLFLGLYKVPAGLCKKAYARTKRNHKDQGLHPTPPKDQDPDLNRMVKGKQSGDNENDESMGTVDSDKMLNQFPGTGFWREPSETEAYTYYVTRSRN</sequence>
<feature type="region of interest" description="Disordered" evidence="1">
    <location>
        <begin position="1"/>
        <end position="21"/>
    </location>
</feature>
<proteinExistence type="predicted"/>
<name>A0ABR2GFW8_9ROSI</name>
<feature type="compositionally biased region" description="Basic and acidic residues" evidence="1">
    <location>
        <begin position="70"/>
        <end position="88"/>
    </location>
</feature>
<comment type="caution">
    <text evidence="2">The sequence shown here is derived from an EMBL/GenBank/DDBJ whole genome shotgun (WGS) entry which is preliminary data.</text>
</comment>
<organism evidence="2 3">
    <name type="scientific">Hibiscus sabdariffa</name>
    <name type="common">roselle</name>
    <dbReference type="NCBI Taxonomy" id="183260"/>
    <lineage>
        <taxon>Eukaryota</taxon>
        <taxon>Viridiplantae</taxon>
        <taxon>Streptophyta</taxon>
        <taxon>Embryophyta</taxon>
        <taxon>Tracheophyta</taxon>
        <taxon>Spermatophyta</taxon>
        <taxon>Magnoliopsida</taxon>
        <taxon>eudicotyledons</taxon>
        <taxon>Gunneridae</taxon>
        <taxon>Pentapetalae</taxon>
        <taxon>rosids</taxon>
        <taxon>malvids</taxon>
        <taxon>Malvales</taxon>
        <taxon>Malvaceae</taxon>
        <taxon>Malvoideae</taxon>
        <taxon>Hibiscus</taxon>
    </lineage>
</organism>
<protein>
    <submittedName>
        <fullName evidence="2">Uncharacterized protein</fullName>
    </submittedName>
</protein>
<evidence type="ECO:0000313" key="2">
    <source>
        <dbReference type="EMBL" id="KAK8601794.1"/>
    </source>
</evidence>
<dbReference type="Proteomes" id="UP001472677">
    <property type="component" value="Unassembled WGS sequence"/>
</dbReference>
<feature type="region of interest" description="Disordered" evidence="1">
    <location>
        <begin position="66"/>
        <end position="111"/>
    </location>
</feature>
<dbReference type="EMBL" id="JBBPBM010000001">
    <property type="protein sequence ID" value="KAK8601794.1"/>
    <property type="molecule type" value="Genomic_DNA"/>
</dbReference>
<accession>A0ABR2GFW8</accession>
<evidence type="ECO:0000313" key="3">
    <source>
        <dbReference type="Proteomes" id="UP001472677"/>
    </source>
</evidence>
<reference evidence="2 3" key="1">
    <citation type="journal article" date="2024" name="G3 (Bethesda)">
        <title>Genome assembly of Hibiscus sabdariffa L. provides insights into metabolisms of medicinal natural products.</title>
        <authorList>
            <person name="Kim T."/>
        </authorList>
    </citation>
    <scope>NUCLEOTIDE SEQUENCE [LARGE SCALE GENOMIC DNA]</scope>
    <source>
        <strain evidence="2">TK-2024</strain>
        <tissue evidence="2">Old leaves</tissue>
    </source>
</reference>
<feature type="compositionally biased region" description="Polar residues" evidence="1">
    <location>
        <begin position="1"/>
        <end position="10"/>
    </location>
</feature>
<keyword evidence="3" id="KW-1185">Reference proteome</keyword>